<feature type="transmembrane region" description="Helical" evidence="2">
    <location>
        <begin position="72"/>
        <end position="95"/>
    </location>
</feature>
<reference evidence="3" key="1">
    <citation type="journal article" date="2015" name="Nature">
        <title>Complex archaea that bridge the gap between prokaryotes and eukaryotes.</title>
        <authorList>
            <person name="Spang A."/>
            <person name="Saw J.H."/>
            <person name="Jorgensen S.L."/>
            <person name="Zaremba-Niedzwiedzka K."/>
            <person name="Martijn J."/>
            <person name="Lind A.E."/>
            <person name="van Eijk R."/>
            <person name="Schleper C."/>
            <person name="Guy L."/>
            <person name="Ettema T.J."/>
        </authorList>
    </citation>
    <scope>NUCLEOTIDE SEQUENCE</scope>
</reference>
<gene>
    <name evidence="3" type="ORF">LCGC14_2112720</name>
</gene>
<keyword evidence="2" id="KW-0472">Membrane</keyword>
<accession>A0A0F9E6J8</accession>
<organism evidence="3">
    <name type="scientific">marine sediment metagenome</name>
    <dbReference type="NCBI Taxonomy" id="412755"/>
    <lineage>
        <taxon>unclassified sequences</taxon>
        <taxon>metagenomes</taxon>
        <taxon>ecological metagenomes</taxon>
    </lineage>
</organism>
<dbReference type="AlphaFoldDB" id="A0A0F9E6J8"/>
<sequence length="117" mass="13347">MVPRQEQPPAAEIMNRRSNQAGQLPTPMMQAVSGVEKWKLNVMFVVGLAGMGGLVYWFVFGDRGRDHSTPEFVMAGIMFVVSAFFAFPIGVTRFADKFWPNKWRRDRRDKRSPGVRP</sequence>
<comment type="caution">
    <text evidence="3">The sequence shown here is derived from an EMBL/GenBank/DDBJ whole genome shotgun (WGS) entry which is preliminary data.</text>
</comment>
<evidence type="ECO:0000256" key="2">
    <source>
        <dbReference type="SAM" id="Phobius"/>
    </source>
</evidence>
<feature type="transmembrane region" description="Helical" evidence="2">
    <location>
        <begin position="38"/>
        <end position="60"/>
    </location>
</feature>
<evidence type="ECO:0000256" key="1">
    <source>
        <dbReference type="SAM" id="MobiDB-lite"/>
    </source>
</evidence>
<keyword evidence="2" id="KW-1133">Transmembrane helix</keyword>
<keyword evidence="2" id="KW-0812">Transmembrane</keyword>
<dbReference type="EMBL" id="LAZR01026144">
    <property type="protein sequence ID" value="KKL69653.1"/>
    <property type="molecule type" value="Genomic_DNA"/>
</dbReference>
<proteinExistence type="predicted"/>
<name>A0A0F9E6J8_9ZZZZ</name>
<evidence type="ECO:0000313" key="3">
    <source>
        <dbReference type="EMBL" id="KKL69653.1"/>
    </source>
</evidence>
<protein>
    <submittedName>
        <fullName evidence="3">Uncharacterized protein</fullName>
    </submittedName>
</protein>
<feature type="region of interest" description="Disordered" evidence="1">
    <location>
        <begin position="1"/>
        <end position="25"/>
    </location>
</feature>